<evidence type="ECO:0000313" key="8">
    <source>
        <dbReference type="EMBL" id="MBK6089834.1"/>
    </source>
</evidence>
<dbReference type="HAMAP" id="MF_01110">
    <property type="entry name" value="ArgC_type2"/>
    <property type="match status" value="1"/>
</dbReference>
<keyword evidence="9" id="KW-1185">Reference proteome</keyword>
<proteinExistence type="inferred from homology"/>
<dbReference type="InterPro" id="IPR036291">
    <property type="entry name" value="NAD(P)-bd_dom_sf"/>
</dbReference>
<accession>A0A935C3M0</accession>
<dbReference type="Pfam" id="PF01118">
    <property type="entry name" value="Semialdhyde_dh"/>
    <property type="match status" value="1"/>
</dbReference>
<dbReference type="InterPro" id="IPR058924">
    <property type="entry name" value="AGPR_dimerisation_dom"/>
</dbReference>
<evidence type="ECO:0000256" key="2">
    <source>
        <dbReference type="ARBA" id="ARBA00022571"/>
    </source>
</evidence>
<name>A0A935C3M0_9FIRM</name>
<dbReference type="PANTHER" id="PTHR32338">
    <property type="entry name" value="N-ACETYL-GAMMA-GLUTAMYL-PHOSPHATE REDUCTASE, CHLOROPLASTIC-RELATED-RELATED"/>
    <property type="match status" value="1"/>
</dbReference>
<dbReference type="PANTHER" id="PTHR32338:SF10">
    <property type="entry name" value="N-ACETYL-GAMMA-GLUTAMYL-PHOSPHATE REDUCTASE, CHLOROPLASTIC-RELATED"/>
    <property type="match status" value="1"/>
</dbReference>
<feature type="active site" evidence="6">
    <location>
        <position position="116"/>
    </location>
</feature>
<evidence type="ECO:0000313" key="9">
    <source>
        <dbReference type="Proteomes" id="UP000633365"/>
    </source>
</evidence>
<dbReference type="GO" id="GO:0005737">
    <property type="term" value="C:cytoplasm"/>
    <property type="evidence" value="ECO:0007669"/>
    <property type="project" value="UniProtKB-SubCell"/>
</dbReference>
<dbReference type="NCBIfam" id="TIGR01851">
    <property type="entry name" value="argC_other"/>
    <property type="match status" value="1"/>
</dbReference>
<organism evidence="8 9">
    <name type="scientific">Ruminococcus difficilis</name>
    <dbReference type="NCBI Taxonomy" id="2763069"/>
    <lineage>
        <taxon>Bacteria</taxon>
        <taxon>Bacillati</taxon>
        <taxon>Bacillota</taxon>
        <taxon>Clostridia</taxon>
        <taxon>Eubacteriales</taxon>
        <taxon>Oscillospiraceae</taxon>
        <taxon>Ruminococcus</taxon>
    </lineage>
</organism>
<dbReference type="Gene3D" id="3.40.50.720">
    <property type="entry name" value="NAD(P)-binding Rossmann-like Domain"/>
    <property type="match status" value="1"/>
</dbReference>
<evidence type="ECO:0000259" key="7">
    <source>
        <dbReference type="SMART" id="SM00859"/>
    </source>
</evidence>
<dbReference type="SMART" id="SM00859">
    <property type="entry name" value="Semialdhyde_dh"/>
    <property type="match status" value="1"/>
</dbReference>
<comment type="caution">
    <text evidence="8">The sequence shown here is derived from an EMBL/GenBank/DDBJ whole genome shotgun (WGS) entry which is preliminary data.</text>
</comment>
<dbReference type="InterPro" id="IPR010136">
    <property type="entry name" value="AGPR_type-2"/>
</dbReference>
<comment type="catalytic activity">
    <reaction evidence="6">
        <text>N-acetyl-L-glutamate 5-semialdehyde + phosphate + NADP(+) = N-acetyl-L-glutamyl 5-phosphate + NADPH + H(+)</text>
        <dbReference type="Rhea" id="RHEA:21588"/>
        <dbReference type="ChEBI" id="CHEBI:15378"/>
        <dbReference type="ChEBI" id="CHEBI:29123"/>
        <dbReference type="ChEBI" id="CHEBI:43474"/>
        <dbReference type="ChEBI" id="CHEBI:57783"/>
        <dbReference type="ChEBI" id="CHEBI:57936"/>
        <dbReference type="ChEBI" id="CHEBI:58349"/>
        <dbReference type="EC" id="1.2.1.38"/>
    </reaction>
</comment>
<dbReference type="EC" id="1.2.1.38" evidence="6"/>
<evidence type="ECO:0000256" key="6">
    <source>
        <dbReference type="HAMAP-Rule" id="MF_01110"/>
    </source>
</evidence>
<feature type="domain" description="Semialdehyde dehydrogenase NAD-binding" evidence="7">
    <location>
        <begin position="5"/>
        <end position="108"/>
    </location>
</feature>
<dbReference type="InterPro" id="IPR000534">
    <property type="entry name" value="Semialdehyde_DH_NAD-bd"/>
</dbReference>
<evidence type="ECO:0000256" key="5">
    <source>
        <dbReference type="ARBA" id="ARBA00023002"/>
    </source>
</evidence>
<keyword evidence="4 6" id="KW-0521">NADP</keyword>
<keyword evidence="2 6" id="KW-0055">Arginine biosynthesis</keyword>
<protein>
    <recommendedName>
        <fullName evidence="6">N-acetyl-gamma-glutamyl-phosphate reductase</fullName>
        <shortName evidence="6">AGPR</shortName>
        <ecNumber evidence="6">1.2.1.38</ecNumber>
    </recommendedName>
    <alternativeName>
        <fullName evidence="6">N-acetyl-glutamate semialdehyde dehydrogenase</fullName>
        <shortName evidence="6">NAGSA dehydrogenase</shortName>
    </alternativeName>
</protein>
<gene>
    <name evidence="6 8" type="primary">argC</name>
    <name evidence="8" type="ORF">JKK62_14505</name>
</gene>
<dbReference type="Gene3D" id="3.30.360.10">
    <property type="entry name" value="Dihydrodipicolinate Reductase, domain 2"/>
    <property type="match status" value="1"/>
</dbReference>
<keyword evidence="5 6" id="KW-0560">Oxidoreductase</keyword>
<dbReference type="SUPFAM" id="SSF51735">
    <property type="entry name" value="NAD(P)-binding Rossmann-fold domains"/>
    <property type="match status" value="1"/>
</dbReference>
<comment type="pathway">
    <text evidence="6">Amino-acid biosynthesis; L-arginine biosynthesis; N(2)-acetyl-L-ornithine from L-glutamate: step 3/4.</text>
</comment>
<dbReference type="RefSeq" id="WP_201428536.1">
    <property type="nucleotide sequence ID" value="NZ_JAEQMG010000163.1"/>
</dbReference>
<dbReference type="EMBL" id="JAEQMG010000163">
    <property type="protein sequence ID" value="MBK6089834.1"/>
    <property type="molecule type" value="Genomic_DNA"/>
</dbReference>
<evidence type="ECO:0000256" key="3">
    <source>
        <dbReference type="ARBA" id="ARBA00022605"/>
    </source>
</evidence>
<dbReference type="CDD" id="cd17896">
    <property type="entry name" value="AGPR_2_N"/>
    <property type="match status" value="1"/>
</dbReference>
<dbReference type="GO" id="GO:0006526">
    <property type="term" value="P:L-arginine biosynthetic process"/>
    <property type="evidence" value="ECO:0007669"/>
    <property type="project" value="UniProtKB-UniRule"/>
</dbReference>
<dbReference type="InterPro" id="IPR050085">
    <property type="entry name" value="AGPR"/>
</dbReference>
<dbReference type="Proteomes" id="UP000633365">
    <property type="component" value="Unassembled WGS sequence"/>
</dbReference>
<keyword evidence="3 6" id="KW-0028">Amino-acid biosynthesis</keyword>
<dbReference type="AlphaFoldDB" id="A0A935C3M0"/>
<dbReference type="GO" id="GO:0003942">
    <property type="term" value="F:N-acetyl-gamma-glutamyl-phosphate reductase activity"/>
    <property type="evidence" value="ECO:0007669"/>
    <property type="project" value="UniProtKB-UniRule"/>
</dbReference>
<keyword evidence="1 6" id="KW-0963">Cytoplasm</keyword>
<sequence length="308" mass="33659">MTMHKIFIDGSAGTTGLRIRERLSERRDLELMILPDELRKDTAARSEMLNKSDISFLCLPDQAAIEAVSLIENPDTVVIDTSTAHRTADGWTYGMPELTGLREQLKTATRIANPGCHASGFIALVRPLVELGIIQKDIALSCFSLTGYSGGGKKMIAEYEAQDRDPLFDAPRIYALGQSHKHLPEMKRVCGLDQDPVFSPIVADYYSGMEVSVPVTRDILSASLKDIQTAYRDYYKSGLIRYDDSTEGGLISASAFSGRDDMAVAAYGNDDRITLIARFDNLGKGASGAAIQNMNIRLGLDEAEGLIV</sequence>
<dbReference type="Pfam" id="PF22698">
    <property type="entry name" value="Semialdhyde_dhC_1"/>
    <property type="match status" value="1"/>
</dbReference>
<dbReference type="GO" id="GO:0051287">
    <property type="term" value="F:NAD binding"/>
    <property type="evidence" value="ECO:0007669"/>
    <property type="project" value="InterPro"/>
</dbReference>
<dbReference type="CDD" id="cd23935">
    <property type="entry name" value="AGPR_2_C"/>
    <property type="match status" value="1"/>
</dbReference>
<comment type="function">
    <text evidence="6">Catalyzes the NADPH-dependent reduction of N-acetyl-5-glutamyl phosphate to yield N-acetyl-L-glutamate 5-semialdehyde.</text>
</comment>
<evidence type="ECO:0000256" key="4">
    <source>
        <dbReference type="ARBA" id="ARBA00022857"/>
    </source>
</evidence>
<comment type="similarity">
    <text evidence="6">Belongs to the NAGSA dehydrogenase family. Type 2 subfamily.</text>
</comment>
<evidence type="ECO:0000256" key="1">
    <source>
        <dbReference type="ARBA" id="ARBA00022490"/>
    </source>
</evidence>
<comment type="subcellular location">
    <subcellularLocation>
        <location evidence="6">Cytoplasm</location>
    </subcellularLocation>
</comment>
<reference evidence="8" key="1">
    <citation type="submission" date="2021-01" db="EMBL/GenBank/DDBJ databases">
        <title>Genome public.</title>
        <authorList>
            <person name="Liu C."/>
            <person name="Sun Q."/>
        </authorList>
    </citation>
    <scope>NUCLEOTIDE SEQUENCE</scope>
    <source>
        <strain evidence="8">M6</strain>
    </source>
</reference>
<dbReference type="SUPFAM" id="SSF55347">
    <property type="entry name" value="Glyceraldehyde-3-phosphate dehydrogenase-like, C-terminal domain"/>
    <property type="match status" value="1"/>
</dbReference>